<evidence type="ECO:0000256" key="5">
    <source>
        <dbReference type="ARBA" id="ARBA00022741"/>
    </source>
</evidence>
<dbReference type="AlphaFoldDB" id="X1Q4N3"/>
<evidence type="ECO:0000256" key="8">
    <source>
        <dbReference type="ARBA" id="ARBA00047746"/>
    </source>
</evidence>
<dbReference type="PANTHER" id="PTHR11118">
    <property type="entry name" value="RNA-SPLICING LIGASE RTCB HOMOLOG"/>
    <property type="match status" value="1"/>
</dbReference>
<keyword evidence="6" id="KW-0342">GTP-binding</keyword>
<feature type="non-terminal residue" evidence="9">
    <location>
        <position position="1"/>
    </location>
</feature>
<keyword evidence="5" id="KW-0547">Nucleotide-binding</keyword>
<dbReference type="EMBL" id="BARV01042654">
    <property type="protein sequence ID" value="GAI49716.1"/>
    <property type="molecule type" value="Genomic_DNA"/>
</dbReference>
<keyword evidence="7" id="KW-0464">Manganese</keyword>
<proteinExistence type="predicted"/>
<evidence type="ECO:0000256" key="7">
    <source>
        <dbReference type="ARBA" id="ARBA00023211"/>
    </source>
</evidence>
<dbReference type="GO" id="GO:0006396">
    <property type="term" value="P:RNA processing"/>
    <property type="evidence" value="ECO:0007669"/>
    <property type="project" value="InterPro"/>
</dbReference>
<evidence type="ECO:0000256" key="2">
    <source>
        <dbReference type="ARBA" id="ARBA00012726"/>
    </source>
</evidence>
<protein>
    <recommendedName>
        <fullName evidence="2">3'-phosphate/5'-hydroxy nucleic acid ligase</fullName>
        <ecNumber evidence="2">6.5.1.8</ecNumber>
    </recommendedName>
</protein>
<comment type="catalytic activity">
    <reaction evidence="8">
        <text>a 3'-end 3'-phospho-ribonucleotide-RNA + a 5'-end dephospho-ribonucleoside-RNA + GTP = a ribonucleotidyl-ribonucleotide-RNA + GMP + diphosphate</text>
        <dbReference type="Rhea" id="RHEA:68076"/>
        <dbReference type="Rhea" id="RHEA-COMP:10463"/>
        <dbReference type="Rhea" id="RHEA-COMP:13936"/>
        <dbReference type="Rhea" id="RHEA-COMP:17355"/>
        <dbReference type="ChEBI" id="CHEBI:33019"/>
        <dbReference type="ChEBI" id="CHEBI:37565"/>
        <dbReference type="ChEBI" id="CHEBI:58115"/>
        <dbReference type="ChEBI" id="CHEBI:83062"/>
        <dbReference type="ChEBI" id="CHEBI:138284"/>
        <dbReference type="ChEBI" id="CHEBI:173118"/>
        <dbReference type="EC" id="6.5.1.8"/>
    </reaction>
</comment>
<comment type="caution">
    <text evidence="9">The sequence shown here is derived from an EMBL/GenBank/DDBJ whole genome shotgun (WGS) entry which is preliminary data.</text>
</comment>
<dbReference type="GO" id="GO:0005525">
    <property type="term" value="F:GTP binding"/>
    <property type="evidence" value="ECO:0007669"/>
    <property type="project" value="UniProtKB-KW"/>
</dbReference>
<sequence>AGADAGRVSHRAKERGLPQLGSLGSGNHFLEIQVVDKIFDPEVARC</sequence>
<dbReference type="GO" id="GO:0046872">
    <property type="term" value="F:metal ion binding"/>
    <property type="evidence" value="ECO:0007669"/>
    <property type="project" value="UniProtKB-KW"/>
</dbReference>
<accession>X1Q4N3</accession>
<comment type="cofactor">
    <cofactor evidence="1">
        <name>Mn(2+)</name>
        <dbReference type="ChEBI" id="CHEBI:29035"/>
    </cofactor>
</comment>
<dbReference type="GO" id="GO:0003972">
    <property type="term" value="F:RNA ligase (ATP) activity"/>
    <property type="evidence" value="ECO:0007669"/>
    <property type="project" value="TreeGrafter"/>
</dbReference>
<dbReference type="EC" id="6.5.1.8" evidence="2"/>
<dbReference type="GO" id="GO:0170057">
    <property type="term" value="F:RNA ligase (GTP) activity"/>
    <property type="evidence" value="ECO:0007669"/>
    <property type="project" value="UniProtKB-EC"/>
</dbReference>
<dbReference type="Gene3D" id="3.90.1860.10">
    <property type="entry name" value="tRNA-splicing ligase RtcB"/>
    <property type="match status" value="1"/>
</dbReference>
<dbReference type="InterPro" id="IPR036025">
    <property type="entry name" value="RtcB-like_sf"/>
</dbReference>
<dbReference type="SUPFAM" id="SSF103365">
    <property type="entry name" value="Hypothetical protein PH1602"/>
    <property type="match status" value="1"/>
</dbReference>
<reference evidence="9" key="1">
    <citation type="journal article" date="2014" name="Front. Microbiol.">
        <title>High frequency of phylogenetically diverse reductive dehalogenase-homologous genes in deep subseafloor sedimentary metagenomes.</title>
        <authorList>
            <person name="Kawai M."/>
            <person name="Futagami T."/>
            <person name="Toyoda A."/>
            <person name="Takaki Y."/>
            <person name="Nishi S."/>
            <person name="Hori S."/>
            <person name="Arai W."/>
            <person name="Tsubouchi T."/>
            <person name="Morono Y."/>
            <person name="Uchiyama I."/>
            <person name="Ito T."/>
            <person name="Fujiyama A."/>
            <person name="Inagaki F."/>
            <person name="Takami H."/>
        </authorList>
    </citation>
    <scope>NUCLEOTIDE SEQUENCE</scope>
    <source>
        <strain evidence="9">Expedition CK06-06</strain>
    </source>
</reference>
<evidence type="ECO:0000313" key="9">
    <source>
        <dbReference type="EMBL" id="GAI49716.1"/>
    </source>
</evidence>
<keyword evidence="3" id="KW-0436">Ligase</keyword>
<organism evidence="9">
    <name type="scientific">marine sediment metagenome</name>
    <dbReference type="NCBI Taxonomy" id="412755"/>
    <lineage>
        <taxon>unclassified sequences</taxon>
        <taxon>metagenomes</taxon>
        <taxon>ecological metagenomes</taxon>
    </lineage>
</organism>
<dbReference type="InterPro" id="IPR001233">
    <property type="entry name" value="RtcB"/>
</dbReference>
<evidence type="ECO:0000256" key="4">
    <source>
        <dbReference type="ARBA" id="ARBA00022723"/>
    </source>
</evidence>
<evidence type="ECO:0000256" key="1">
    <source>
        <dbReference type="ARBA" id="ARBA00001936"/>
    </source>
</evidence>
<dbReference type="PANTHER" id="PTHR11118:SF1">
    <property type="entry name" value="RNA-SPLICING LIGASE RTCB HOMOLOG"/>
    <property type="match status" value="1"/>
</dbReference>
<evidence type="ECO:0000256" key="6">
    <source>
        <dbReference type="ARBA" id="ARBA00023134"/>
    </source>
</evidence>
<name>X1Q4N3_9ZZZZ</name>
<gene>
    <name evidence="9" type="ORF">S06H3_64049</name>
</gene>
<keyword evidence="4" id="KW-0479">Metal-binding</keyword>
<evidence type="ECO:0000256" key="3">
    <source>
        <dbReference type="ARBA" id="ARBA00022598"/>
    </source>
</evidence>
<dbReference type="Pfam" id="PF01139">
    <property type="entry name" value="RtcB"/>
    <property type="match status" value="1"/>
</dbReference>